<dbReference type="AlphaFoldDB" id="A0A087U5B1"/>
<protein>
    <submittedName>
        <fullName evidence="1">Uncharacterized protein</fullName>
    </submittedName>
</protein>
<evidence type="ECO:0000313" key="1">
    <source>
        <dbReference type="EMBL" id="KFM72550.1"/>
    </source>
</evidence>
<name>A0A087U5B1_STEMI</name>
<organism evidence="1 2">
    <name type="scientific">Stegodyphus mimosarum</name>
    <name type="common">African social velvet spider</name>
    <dbReference type="NCBI Taxonomy" id="407821"/>
    <lineage>
        <taxon>Eukaryota</taxon>
        <taxon>Metazoa</taxon>
        <taxon>Ecdysozoa</taxon>
        <taxon>Arthropoda</taxon>
        <taxon>Chelicerata</taxon>
        <taxon>Arachnida</taxon>
        <taxon>Araneae</taxon>
        <taxon>Araneomorphae</taxon>
        <taxon>Entelegynae</taxon>
        <taxon>Eresoidea</taxon>
        <taxon>Eresidae</taxon>
        <taxon>Stegodyphus</taxon>
    </lineage>
</organism>
<proteinExistence type="predicted"/>
<dbReference type="EMBL" id="KK118249">
    <property type="protein sequence ID" value="KFM72550.1"/>
    <property type="molecule type" value="Genomic_DNA"/>
</dbReference>
<reference evidence="1 2" key="1">
    <citation type="submission" date="2013-11" db="EMBL/GenBank/DDBJ databases">
        <title>Genome sequencing of Stegodyphus mimosarum.</title>
        <authorList>
            <person name="Bechsgaard J."/>
        </authorList>
    </citation>
    <scope>NUCLEOTIDE SEQUENCE [LARGE SCALE GENOMIC DNA]</scope>
</reference>
<accession>A0A087U5B1</accession>
<gene>
    <name evidence="1" type="ORF">X975_19401</name>
</gene>
<evidence type="ECO:0000313" key="2">
    <source>
        <dbReference type="Proteomes" id="UP000054359"/>
    </source>
</evidence>
<feature type="non-terminal residue" evidence="1">
    <location>
        <position position="95"/>
    </location>
</feature>
<sequence length="95" mass="10640">MRLFFKINTSSEVKYSKVDFSIRSKKFLPSPSQKSLFKVGNVPRAVNLFSAKSKTSREGRSSRTSILSTLRRLHCISSHCRFSSPLNALGSITSI</sequence>
<keyword evidence="2" id="KW-1185">Reference proteome</keyword>
<dbReference type="Proteomes" id="UP000054359">
    <property type="component" value="Unassembled WGS sequence"/>
</dbReference>